<keyword evidence="3" id="KW-1185">Reference proteome</keyword>
<dbReference type="RefSeq" id="WP_107581594.1">
    <property type="nucleotide sequence ID" value="NZ_JAERMS010000001.1"/>
</dbReference>
<organism evidence="2 3">
    <name type="scientific">Prevotella illustrans</name>
    <dbReference type="NCBI Taxonomy" id="2800387"/>
    <lineage>
        <taxon>Bacteria</taxon>
        <taxon>Pseudomonadati</taxon>
        <taxon>Bacteroidota</taxon>
        <taxon>Bacteroidia</taxon>
        <taxon>Bacteroidales</taxon>
        <taxon>Prevotellaceae</taxon>
        <taxon>Prevotella</taxon>
    </lineage>
</organism>
<dbReference type="EMBL" id="JAERMS010000001">
    <property type="protein sequence ID" value="MBO1362208.1"/>
    <property type="molecule type" value="Genomic_DNA"/>
</dbReference>
<dbReference type="PROSITE" id="PS51257">
    <property type="entry name" value="PROKAR_LIPOPROTEIN"/>
    <property type="match status" value="1"/>
</dbReference>
<sequence>MNKLYSLLFMVGALAMASSCTPEIKDVFDKPAATRIMESIENTKQVLVSAPNGWRVAYQGSSLYGGYNLICQFDKDNGVHCLDVTTQTEDTSHYSVEQSQGVLLSFDSFNKAFHIYSDPVANVGTNGKGYEGDFEFRVLKATADSVIMAGKKHNARIVMTPMAANQKWADFVSQVNTVKQNMKTDRYKLIVGDVTYPCTMSYNVLKATDAEGTVHDIPVIYTPAGLDVLTPVTLNGKVISGFTYTEDDNWLDKVDKTIKLVPASTAELFINGWWTPNMKKSSAKVVQLFQAAAKANTKFPLSYAYFGTESISLGSQFGISIKMSKYWGQIVLGVEQVDDETIVISGKTTADANGDYFTKNFHWDKIIEMLTPNGKPGTYKLKANKTKLPTRITLTCVEDPSIVFVCDKGDVKISF</sequence>
<dbReference type="Proteomes" id="UP000664265">
    <property type="component" value="Unassembled WGS sequence"/>
</dbReference>
<feature type="chain" id="PRO_5045638433" evidence="1">
    <location>
        <begin position="18"/>
        <end position="415"/>
    </location>
</feature>
<keyword evidence="1" id="KW-0732">Signal</keyword>
<evidence type="ECO:0000313" key="3">
    <source>
        <dbReference type="Proteomes" id="UP000664265"/>
    </source>
</evidence>
<dbReference type="Pfam" id="PF14135">
    <property type="entry name" value="DUF4302"/>
    <property type="match status" value="1"/>
</dbReference>
<name>A0ABS3M217_9BACT</name>
<comment type="caution">
    <text evidence="2">The sequence shown here is derived from an EMBL/GenBank/DDBJ whole genome shotgun (WGS) entry which is preliminary data.</text>
</comment>
<evidence type="ECO:0000313" key="2">
    <source>
        <dbReference type="EMBL" id="MBO1362208.1"/>
    </source>
</evidence>
<dbReference type="InterPro" id="IPR025396">
    <property type="entry name" value="DUF4302"/>
</dbReference>
<protein>
    <submittedName>
        <fullName evidence="2">DUF4302 domain-containing protein</fullName>
    </submittedName>
</protein>
<feature type="signal peptide" evidence="1">
    <location>
        <begin position="1"/>
        <end position="17"/>
    </location>
</feature>
<gene>
    <name evidence="2" type="ORF">JHU38_00165</name>
</gene>
<evidence type="ECO:0000256" key="1">
    <source>
        <dbReference type="SAM" id="SignalP"/>
    </source>
</evidence>
<reference evidence="2 3" key="1">
    <citation type="submission" date="2021-01" db="EMBL/GenBank/DDBJ databases">
        <title>Prevotella A2931 sp. nov.</title>
        <authorList>
            <person name="Buhl M."/>
            <person name="Oberhettinger P."/>
        </authorList>
    </citation>
    <scope>NUCLEOTIDE SEQUENCE [LARGE SCALE GENOMIC DNA]</scope>
    <source>
        <strain evidence="2 3">A2931</strain>
    </source>
</reference>
<proteinExistence type="predicted"/>
<accession>A0ABS3M217</accession>